<reference evidence="1" key="1">
    <citation type="submission" date="2023-04" db="EMBL/GenBank/DDBJ databases">
        <title>Ambrosiozyma monospora NBRC 10751.</title>
        <authorList>
            <person name="Ichikawa N."/>
            <person name="Sato H."/>
            <person name="Tonouchi N."/>
        </authorList>
    </citation>
    <scope>NUCLEOTIDE SEQUENCE</scope>
    <source>
        <strain evidence="1">NBRC 10751</strain>
    </source>
</reference>
<comment type="caution">
    <text evidence="1">The sequence shown here is derived from an EMBL/GenBank/DDBJ whole genome shotgun (WGS) entry which is preliminary data.</text>
</comment>
<proteinExistence type="predicted"/>
<protein>
    <submittedName>
        <fullName evidence="1">Unnamed protein product</fullName>
    </submittedName>
</protein>
<accession>A0ACB5UC25</accession>
<organism evidence="1 2">
    <name type="scientific">Ambrosiozyma monospora</name>
    <name type="common">Yeast</name>
    <name type="synonym">Endomycopsis monosporus</name>
    <dbReference type="NCBI Taxonomy" id="43982"/>
    <lineage>
        <taxon>Eukaryota</taxon>
        <taxon>Fungi</taxon>
        <taxon>Dikarya</taxon>
        <taxon>Ascomycota</taxon>
        <taxon>Saccharomycotina</taxon>
        <taxon>Pichiomycetes</taxon>
        <taxon>Pichiales</taxon>
        <taxon>Pichiaceae</taxon>
        <taxon>Ambrosiozyma</taxon>
    </lineage>
</organism>
<dbReference type="Proteomes" id="UP001165064">
    <property type="component" value="Unassembled WGS sequence"/>
</dbReference>
<evidence type="ECO:0000313" key="2">
    <source>
        <dbReference type="Proteomes" id="UP001165064"/>
    </source>
</evidence>
<dbReference type="EMBL" id="BSXS01016956">
    <property type="protein sequence ID" value="GMF08404.1"/>
    <property type="molecule type" value="Genomic_DNA"/>
</dbReference>
<keyword evidence="2" id="KW-1185">Reference proteome</keyword>
<gene>
    <name evidence="1" type="ORF">Amon02_001324800</name>
</gene>
<sequence>MNVPLSNPFFNPQPIYKKPNGNNYRSIFGGSGSGNIGGSHSGSSLSAAVKHGTKRTIEMQPTQVGIFATLFTHLTTTNPVAFRLPLSIVESFQGVSQDKKTGDYVDNSLKPLKTYKQLMAEQLDPLNDVYDKLSGDALFCHKCGGSGLDARIREDEVH</sequence>
<name>A0ACB5UC25_AMBMO</name>
<evidence type="ECO:0000313" key="1">
    <source>
        <dbReference type="EMBL" id="GMF08404.1"/>
    </source>
</evidence>